<comment type="similarity">
    <text evidence="1">Belongs to the universal stress protein A family.</text>
</comment>
<dbReference type="Proteomes" id="UP000033106">
    <property type="component" value="Chromosome"/>
</dbReference>
<dbReference type="GeneID" id="1453201"/>
<evidence type="ECO:0000313" key="3">
    <source>
        <dbReference type="EMBL" id="AKA73305.1"/>
    </source>
</evidence>
<evidence type="ECO:0000313" key="13">
    <source>
        <dbReference type="EMBL" id="QPG50286.1"/>
    </source>
</evidence>
<dbReference type="Proteomes" id="UP000033085">
    <property type="component" value="Chromosome"/>
</dbReference>
<dbReference type="EMBL" id="CP011055">
    <property type="protein sequence ID" value="AKA73305.1"/>
    <property type="molecule type" value="Genomic_DNA"/>
</dbReference>
<reference evidence="14" key="2">
    <citation type="submission" date="2016-04" db="EMBL/GenBank/DDBJ databases">
        <authorList>
            <person name="Evans L.H."/>
            <person name="Alamgir A."/>
            <person name="Owens N."/>
            <person name="Weber N.D."/>
            <person name="Virtaneva K."/>
            <person name="Barbian K."/>
            <person name="Babar A."/>
            <person name="Rosenke K."/>
        </authorList>
    </citation>
    <scope>NUCLEOTIDE SEQUENCE</scope>
    <source>
        <strain evidence="14">P1</strain>
    </source>
</reference>
<dbReference type="EMBL" id="CP033239">
    <property type="protein sequence ID" value="AZF78244.1"/>
    <property type="molecule type" value="Genomic_DNA"/>
</dbReference>
<evidence type="ECO:0000313" key="9">
    <source>
        <dbReference type="EMBL" id="AZF75636.1"/>
    </source>
</evidence>
<sequence length="130" mass="14194">MKVVIGYDGSDHAKKALFFTLNLIKKEDEIHLVTIVKEAPRSPEQVIIQSEQRAKQMQDEVVNELGDYKIVQKILESNEVADSILQYCNNIGCGLIVTGSRGLTGIKKAILGSVSSALVSKSNVPVLVVK</sequence>
<proteinExistence type="inferred from homology"/>
<name>A0A0E3K798_SACSO</name>
<dbReference type="Proteomes" id="UP000275843">
    <property type="component" value="Chromosome"/>
</dbReference>
<evidence type="ECO:0000313" key="5">
    <source>
        <dbReference type="EMBL" id="AKA78697.1"/>
    </source>
</evidence>
<organism evidence="3 16">
    <name type="scientific">Saccharolobus solfataricus</name>
    <name type="common">Sulfolobus solfataricus</name>
    <dbReference type="NCBI Taxonomy" id="2287"/>
    <lineage>
        <taxon>Archaea</taxon>
        <taxon>Thermoproteota</taxon>
        <taxon>Thermoprotei</taxon>
        <taxon>Sulfolobales</taxon>
        <taxon>Sulfolobaceae</taxon>
        <taxon>Saccharolobus</taxon>
    </lineage>
</organism>
<dbReference type="EMBL" id="CP033236">
    <property type="protein sequence ID" value="AZF70392.1"/>
    <property type="molecule type" value="Genomic_DNA"/>
</dbReference>
<dbReference type="EMBL" id="CP033241">
    <property type="protein sequence ID" value="AZF83490.1"/>
    <property type="molecule type" value="Genomic_DNA"/>
</dbReference>
<evidence type="ECO:0000313" key="4">
    <source>
        <dbReference type="EMBL" id="AKA76004.1"/>
    </source>
</evidence>
<dbReference type="OrthoDB" id="105697at2157"/>
<dbReference type="CDD" id="cd23659">
    <property type="entry name" value="USP_At3g01520-like"/>
    <property type="match status" value="1"/>
</dbReference>
<dbReference type="Proteomes" id="UP000033057">
    <property type="component" value="Chromosome"/>
</dbReference>
<evidence type="ECO:0000313" key="16">
    <source>
        <dbReference type="Proteomes" id="UP000033085"/>
    </source>
</evidence>
<dbReference type="PATRIC" id="fig|2287.6.peg.1014"/>
<evidence type="ECO:0000313" key="14">
    <source>
        <dbReference type="EMBL" id="SAI86828.1"/>
    </source>
</evidence>
<dbReference type="EMBL" id="CP033240">
    <property type="protein sequence ID" value="AZF80850.1"/>
    <property type="molecule type" value="Genomic_DNA"/>
</dbReference>
<evidence type="ECO:0000313" key="19">
    <source>
        <dbReference type="Proteomes" id="UP000267993"/>
    </source>
</evidence>
<accession>A0A0E3K798</accession>
<dbReference type="OMA" id="NCRITEP"/>
<dbReference type="Proteomes" id="UP000282269">
    <property type="component" value="Chromosome"/>
</dbReference>
<dbReference type="InterPro" id="IPR014729">
    <property type="entry name" value="Rossmann-like_a/b/a_fold"/>
</dbReference>
<dbReference type="PANTHER" id="PTHR46268:SF6">
    <property type="entry name" value="UNIVERSAL STRESS PROTEIN UP12"/>
    <property type="match status" value="1"/>
</dbReference>
<gene>
    <name evidence="13" type="ORF">HFC64_11175</name>
    <name evidence="14" type="ORF">SSOP1_3274</name>
    <name evidence="5" type="ORF">SULA_0956</name>
    <name evidence="3" type="ORF">SULB_0958</name>
    <name evidence="4" type="ORF">SULC_0957</name>
    <name evidence="6" type="ORF">SULG_04690</name>
    <name evidence="7" type="ORF">SULH_04690</name>
    <name evidence="8" type="ORF">SULI_04690</name>
    <name evidence="9" type="ORF">SULM_04690</name>
    <name evidence="10" type="ORF">SULN_04690</name>
    <name evidence="11" type="ORF">SULO_04700</name>
    <name evidence="12" type="ORF">SULZ_04935</name>
</gene>
<evidence type="ECO:0000313" key="22">
    <source>
        <dbReference type="Proteomes" id="UP000273443"/>
    </source>
</evidence>
<dbReference type="Pfam" id="PF00582">
    <property type="entry name" value="Usp"/>
    <property type="match status" value="1"/>
</dbReference>
<dbReference type="KEGG" id="ssof:SULC_0957"/>
<dbReference type="SUPFAM" id="SSF52402">
    <property type="entry name" value="Adenine nucleotide alpha hydrolases-like"/>
    <property type="match status" value="1"/>
</dbReference>
<evidence type="ECO:0000313" key="8">
    <source>
        <dbReference type="EMBL" id="AZF73012.1"/>
    </source>
</evidence>
<evidence type="ECO:0000313" key="15">
    <source>
        <dbReference type="Proteomes" id="UP000033057"/>
    </source>
</evidence>
<evidence type="ECO:0000313" key="10">
    <source>
        <dbReference type="EMBL" id="AZF78244.1"/>
    </source>
</evidence>
<dbReference type="Gene3D" id="3.40.50.620">
    <property type="entry name" value="HUPs"/>
    <property type="match status" value="1"/>
</dbReference>
<reference evidence="18" key="3">
    <citation type="submission" date="2016-04" db="EMBL/GenBank/DDBJ databases">
        <authorList>
            <person name="Shah S.A."/>
            <person name="Garrett R.A."/>
        </authorList>
    </citation>
    <scope>NUCLEOTIDE SEQUENCE [LARGE SCALE GENOMIC DNA]</scope>
    <source>
        <strain evidence="18">ATCC 35091 / DSM 1616 / JCM 8930 / NBRC 15331 / P1</strain>
    </source>
</reference>
<dbReference type="EMBL" id="CP011057">
    <property type="protein sequence ID" value="AKA78697.1"/>
    <property type="molecule type" value="Genomic_DNA"/>
</dbReference>
<dbReference type="Proteomes" id="UP000278715">
    <property type="component" value="Chromosome"/>
</dbReference>
<dbReference type="AlphaFoldDB" id="A0A0E3K798"/>
<dbReference type="Proteomes" id="UP000594632">
    <property type="component" value="Chromosome"/>
</dbReference>
<dbReference type="PANTHER" id="PTHR46268">
    <property type="entry name" value="STRESS RESPONSE PROTEIN NHAX"/>
    <property type="match status" value="1"/>
</dbReference>
<dbReference type="RefSeq" id="WP_009991706.1">
    <property type="nucleotide sequence ID" value="NZ_CP011055.2"/>
</dbReference>
<evidence type="ECO:0000313" key="21">
    <source>
        <dbReference type="Proteomes" id="UP000273194"/>
    </source>
</evidence>
<reference evidence="15 16" key="1">
    <citation type="journal article" date="2015" name="Genome Announc.">
        <title>Complete Genome Sequence of Sulfolobus solfataricus Strain 98/2 and Evolved Derivatives.</title>
        <authorList>
            <person name="McCarthy S."/>
            <person name="Gradnigo J."/>
            <person name="Johnson T."/>
            <person name="Payne S."/>
            <person name="Lipzen A."/>
            <person name="Martin J."/>
            <person name="Schackwitz W."/>
            <person name="Moriyama E."/>
            <person name="Blum P."/>
        </authorList>
    </citation>
    <scope>NUCLEOTIDE SEQUENCE [LARGE SCALE GENOMIC DNA]</scope>
    <source>
        <strain evidence="15">98/2 SULC</strain>
        <strain evidence="3">SARC-B</strain>
        <strain evidence="4">SARC-C</strain>
        <strain evidence="5 17">SULA</strain>
        <strain evidence="16">SULB</strain>
    </source>
</reference>
<dbReference type="EMBL" id="CP033237">
    <property type="protein sequence ID" value="AZF73012.1"/>
    <property type="molecule type" value="Genomic_DNA"/>
</dbReference>
<evidence type="ECO:0000313" key="11">
    <source>
        <dbReference type="EMBL" id="AZF80850.1"/>
    </source>
</evidence>
<dbReference type="Proteomes" id="UP000273443">
    <property type="component" value="Chromosome"/>
</dbReference>
<dbReference type="EMBL" id="CP033238">
    <property type="protein sequence ID" value="AZF75636.1"/>
    <property type="molecule type" value="Genomic_DNA"/>
</dbReference>
<dbReference type="EMBL" id="CP011056">
    <property type="protein sequence ID" value="AKA76004.1"/>
    <property type="molecule type" value="Genomic_DNA"/>
</dbReference>
<evidence type="ECO:0000313" key="24">
    <source>
        <dbReference type="Proteomes" id="UP000278715"/>
    </source>
</evidence>
<evidence type="ECO:0000256" key="1">
    <source>
        <dbReference type="ARBA" id="ARBA00008791"/>
    </source>
</evidence>
<dbReference type="EMBL" id="CP050869">
    <property type="protein sequence ID" value="QPG50286.1"/>
    <property type="molecule type" value="Genomic_DNA"/>
</dbReference>
<evidence type="ECO:0000313" key="18">
    <source>
        <dbReference type="Proteomes" id="UP000076770"/>
    </source>
</evidence>
<evidence type="ECO:0000313" key="6">
    <source>
        <dbReference type="EMBL" id="AZF67772.1"/>
    </source>
</evidence>
<dbReference type="KEGG" id="ssoa:SULA_0956"/>
<dbReference type="Proteomes" id="UP000273194">
    <property type="component" value="Chromosome"/>
</dbReference>
<reference evidence="19 20" key="4">
    <citation type="journal article" date="2018" name="Proc. Natl. Acad. Sci. U.S.A.">
        <title>Nonmutational mechanism of inheritance in the Archaeon Sulfolobus solfataricus.</title>
        <authorList>
            <person name="Payne S."/>
            <person name="McCarthy S."/>
            <person name="Johnson T."/>
            <person name="North E."/>
            <person name="Blum P."/>
        </authorList>
    </citation>
    <scope>NUCLEOTIDE SEQUENCE [LARGE SCALE GENOMIC DNA]</scope>
    <source>
        <strain evidence="7 19">SARC-H</strain>
        <strain evidence="8 23">SARC-I</strain>
        <strain evidence="10 24">SARC-N</strain>
        <strain evidence="11 25">SARC-O</strain>
        <strain evidence="12 20">SUL120</strain>
        <strain evidence="6 21">SULG</strain>
        <strain evidence="9 22">SULM</strain>
    </source>
</reference>
<evidence type="ECO:0000313" key="23">
    <source>
        <dbReference type="Proteomes" id="UP000275843"/>
    </source>
</evidence>
<dbReference type="InterPro" id="IPR006015">
    <property type="entry name" value="Universal_stress_UspA"/>
</dbReference>
<reference evidence="3" key="5">
    <citation type="submission" date="2018-10" db="EMBL/GenBank/DDBJ databases">
        <authorList>
            <person name="McCarthy S."/>
            <person name="Gradnigo J."/>
            <person name="Johnson T."/>
            <person name="Payne S."/>
            <person name="Lipzen A."/>
            <person name="Schackwitz W."/>
            <person name="Martin J."/>
            <person name="Moriyama E."/>
            <person name="Blum P."/>
        </authorList>
    </citation>
    <scope>NUCLEOTIDE SEQUENCE</scope>
    <source>
        <strain evidence="3">SARC-B</strain>
        <strain evidence="4">SARC-C</strain>
        <strain evidence="5">SULA</strain>
    </source>
</reference>
<evidence type="ECO:0000313" key="25">
    <source>
        <dbReference type="Proteomes" id="UP000282269"/>
    </source>
</evidence>
<dbReference type="KEGG" id="ssol:SULB_0958"/>
<evidence type="ECO:0000259" key="2">
    <source>
        <dbReference type="Pfam" id="PF00582"/>
    </source>
</evidence>
<dbReference type="EMBL" id="LT549890">
    <property type="protein sequence ID" value="SAI86828.1"/>
    <property type="molecule type" value="Genomic_DNA"/>
</dbReference>
<dbReference type="GeneID" id="44128902"/>
<dbReference type="EMBL" id="CP033235">
    <property type="protein sequence ID" value="AZF67772.1"/>
    <property type="molecule type" value="Genomic_DNA"/>
</dbReference>
<reference evidence="13 26" key="6">
    <citation type="journal article" date="2020" name="Nat. Commun.">
        <title>The structures of two archaeal type IV pili illuminate evolutionary relationships.</title>
        <authorList>
            <person name="Wang F."/>
            <person name="Baquero D.P."/>
            <person name="Su Z."/>
            <person name="Beltran L.C."/>
            <person name="Prangishvili D."/>
            <person name="Krupovic M."/>
            <person name="Egelman E.H."/>
        </authorList>
    </citation>
    <scope>NUCLEOTIDE SEQUENCE [LARGE SCALE GENOMIC DNA]</scope>
    <source>
        <strain evidence="13 26">POZ149</strain>
    </source>
</reference>
<evidence type="ECO:0000313" key="26">
    <source>
        <dbReference type="Proteomes" id="UP000594632"/>
    </source>
</evidence>
<dbReference type="InterPro" id="IPR006016">
    <property type="entry name" value="UspA"/>
</dbReference>
<evidence type="ECO:0000313" key="12">
    <source>
        <dbReference type="EMBL" id="AZF83490.1"/>
    </source>
</evidence>
<dbReference type="Proteomes" id="UP000269431">
    <property type="component" value="Chromosome"/>
</dbReference>
<dbReference type="Proteomes" id="UP000267993">
    <property type="component" value="Chromosome"/>
</dbReference>
<evidence type="ECO:0000313" key="20">
    <source>
        <dbReference type="Proteomes" id="UP000269431"/>
    </source>
</evidence>
<dbReference type="PRINTS" id="PR01438">
    <property type="entry name" value="UNVRSLSTRESS"/>
</dbReference>
<protein>
    <submittedName>
        <fullName evidence="3 14">Universal stress protein</fullName>
    </submittedName>
</protein>
<evidence type="ECO:0000313" key="7">
    <source>
        <dbReference type="EMBL" id="AZF70392.1"/>
    </source>
</evidence>
<dbReference type="Proteomes" id="UP000076770">
    <property type="component" value="Chromosome i"/>
</dbReference>
<feature type="domain" description="UspA" evidence="2">
    <location>
        <begin position="2"/>
        <end position="130"/>
    </location>
</feature>
<evidence type="ECO:0000313" key="17">
    <source>
        <dbReference type="Proteomes" id="UP000033106"/>
    </source>
</evidence>